<dbReference type="InterPro" id="IPR003593">
    <property type="entry name" value="AAA+_ATPase"/>
</dbReference>
<dbReference type="Pfam" id="PF00005">
    <property type="entry name" value="ABC_tran"/>
    <property type="match status" value="2"/>
</dbReference>
<feature type="domain" description="ABC transporter" evidence="8">
    <location>
        <begin position="287"/>
        <end position="521"/>
    </location>
</feature>
<keyword evidence="6 9" id="KW-0067">ATP-binding</keyword>
<comment type="subcellular location">
    <subcellularLocation>
        <location evidence="1">Cell membrane</location>
        <topology evidence="1">Peripheral membrane protein</topology>
    </subcellularLocation>
</comment>
<dbReference type="Proteomes" id="UP000199800">
    <property type="component" value="Unassembled WGS sequence"/>
</dbReference>
<feature type="domain" description="ABC transporter" evidence="8">
    <location>
        <begin position="5"/>
        <end position="258"/>
    </location>
</feature>
<protein>
    <submittedName>
        <fullName evidence="9">Peptide/nickel transport system ATP-binding protein</fullName>
    </submittedName>
</protein>
<dbReference type="InterPro" id="IPR027417">
    <property type="entry name" value="P-loop_NTPase"/>
</dbReference>
<keyword evidence="10" id="KW-1185">Reference proteome</keyword>
<dbReference type="STRING" id="29364.SAMN04487772_10396"/>
<evidence type="ECO:0000256" key="4">
    <source>
        <dbReference type="ARBA" id="ARBA00022475"/>
    </source>
</evidence>
<keyword evidence="4" id="KW-1003">Cell membrane</keyword>
<dbReference type="InterPro" id="IPR050388">
    <property type="entry name" value="ABC_Ni/Peptide_Import"/>
</dbReference>
<keyword evidence="3" id="KW-0813">Transport</keyword>
<dbReference type="OrthoDB" id="9806285at2"/>
<dbReference type="GO" id="GO:0005524">
    <property type="term" value="F:ATP binding"/>
    <property type="evidence" value="ECO:0007669"/>
    <property type="project" value="UniProtKB-KW"/>
</dbReference>
<dbReference type="InterPro" id="IPR017871">
    <property type="entry name" value="ABC_transporter-like_CS"/>
</dbReference>
<dbReference type="PROSITE" id="PS00211">
    <property type="entry name" value="ABC_TRANSPORTER_1"/>
    <property type="match status" value="2"/>
</dbReference>
<evidence type="ECO:0000256" key="5">
    <source>
        <dbReference type="ARBA" id="ARBA00022741"/>
    </source>
</evidence>
<accession>A0A1H9ZAF9</accession>
<comment type="similarity">
    <text evidence="2">Belongs to the ABC transporter superfamily.</text>
</comment>
<evidence type="ECO:0000313" key="10">
    <source>
        <dbReference type="Proteomes" id="UP000199800"/>
    </source>
</evidence>
<dbReference type="RefSeq" id="WP_092476213.1">
    <property type="nucleotide sequence ID" value="NZ_FOHN01000003.1"/>
</dbReference>
<dbReference type="PANTHER" id="PTHR43297">
    <property type="entry name" value="OLIGOPEPTIDE TRANSPORT ATP-BINDING PROTEIN APPD"/>
    <property type="match status" value="1"/>
</dbReference>
<evidence type="ECO:0000256" key="3">
    <source>
        <dbReference type="ARBA" id="ARBA00022448"/>
    </source>
</evidence>
<dbReference type="CDD" id="cd03257">
    <property type="entry name" value="ABC_NikE_OppD_transporters"/>
    <property type="match status" value="2"/>
</dbReference>
<dbReference type="SMART" id="SM00382">
    <property type="entry name" value="AAA"/>
    <property type="match status" value="2"/>
</dbReference>
<dbReference type="Pfam" id="PF08352">
    <property type="entry name" value="oligo_HPY"/>
    <property type="match status" value="2"/>
</dbReference>
<dbReference type="PANTHER" id="PTHR43297:SF2">
    <property type="entry name" value="DIPEPTIDE TRANSPORT ATP-BINDING PROTEIN DPPD"/>
    <property type="match status" value="1"/>
</dbReference>
<sequence length="528" mass="59525">MKELLKAEHLQIAFEQQDGLKNVVEDVSFSVNQGEAVGIVGESGSGKSMTSLAIMRLLAKDAKVIGGSIWFNGNDMLSLPQSELEQIRGKDMAMVFQEPMTSLNPVLTIGTQLEEVFLLHKEEKGKPTKQQKEQIVTMLEQVGLKNREDILKCYPHQLSGGMRQRVMIAMAMLLKPKLLIADEPTTALDVTIQMQILDLLKMLNQEYGTAILLISHDLGIIKKYCSRAIVMCEGKIVEENTVHNLFYHPQEDYTKKLLEAVPDIKIKNQFLQSFDKVEIQSISPKILQVKNLFVSYVNKKGLFGKKQTKEIVKNASFHILQGEIVGIVGESGSGKTTLAKAVTGLAEKTSGTIEMKEERPSMVFQDPYSSLNPSRKVGWILEEPLRIKGGRKKAEREKMVEDMLVQVGLPVSYKERYIWQLSGGQRQRVSIACALITNVKFIVLDEPVSALDVTIQAQIIKLLLALREKYELSYLFISHDLNVVYQFCDRIYIMNEGKLIENGTRQEIFETPKTEYTKKLLNSILSVN</sequence>
<evidence type="ECO:0000259" key="8">
    <source>
        <dbReference type="PROSITE" id="PS50893"/>
    </source>
</evidence>
<evidence type="ECO:0000256" key="7">
    <source>
        <dbReference type="ARBA" id="ARBA00023136"/>
    </source>
</evidence>
<dbReference type="EMBL" id="FOHN01000003">
    <property type="protein sequence ID" value="SES78560.1"/>
    <property type="molecule type" value="Genomic_DNA"/>
</dbReference>
<dbReference type="GO" id="GO:0005886">
    <property type="term" value="C:plasma membrane"/>
    <property type="evidence" value="ECO:0007669"/>
    <property type="project" value="UniProtKB-SubCell"/>
</dbReference>
<evidence type="ECO:0000256" key="1">
    <source>
        <dbReference type="ARBA" id="ARBA00004202"/>
    </source>
</evidence>
<organism evidence="9 10">
    <name type="scientific">[Clostridium] polysaccharolyticum</name>
    <dbReference type="NCBI Taxonomy" id="29364"/>
    <lineage>
        <taxon>Bacteria</taxon>
        <taxon>Bacillati</taxon>
        <taxon>Bacillota</taxon>
        <taxon>Clostridia</taxon>
        <taxon>Lachnospirales</taxon>
        <taxon>Lachnospiraceae</taxon>
    </lineage>
</organism>
<keyword evidence="5" id="KW-0547">Nucleotide-binding</keyword>
<proteinExistence type="inferred from homology"/>
<name>A0A1H9ZAF9_9FIRM</name>
<dbReference type="AlphaFoldDB" id="A0A1H9ZAF9"/>
<dbReference type="NCBIfam" id="NF007739">
    <property type="entry name" value="PRK10419.1"/>
    <property type="match status" value="2"/>
</dbReference>
<dbReference type="InterPro" id="IPR003439">
    <property type="entry name" value="ABC_transporter-like_ATP-bd"/>
</dbReference>
<dbReference type="PROSITE" id="PS50893">
    <property type="entry name" value="ABC_TRANSPORTER_2"/>
    <property type="match status" value="2"/>
</dbReference>
<dbReference type="SUPFAM" id="SSF52540">
    <property type="entry name" value="P-loop containing nucleoside triphosphate hydrolases"/>
    <property type="match status" value="2"/>
</dbReference>
<dbReference type="NCBIfam" id="NF008453">
    <property type="entry name" value="PRK11308.1"/>
    <property type="match status" value="2"/>
</dbReference>
<gene>
    <name evidence="9" type="ORF">SAMN04487772_10396</name>
</gene>
<dbReference type="Gene3D" id="3.40.50.300">
    <property type="entry name" value="P-loop containing nucleotide triphosphate hydrolases"/>
    <property type="match status" value="2"/>
</dbReference>
<keyword evidence="7" id="KW-0472">Membrane</keyword>
<evidence type="ECO:0000256" key="2">
    <source>
        <dbReference type="ARBA" id="ARBA00005417"/>
    </source>
</evidence>
<dbReference type="GO" id="GO:0016887">
    <property type="term" value="F:ATP hydrolysis activity"/>
    <property type="evidence" value="ECO:0007669"/>
    <property type="project" value="InterPro"/>
</dbReference>
<evidence type="ECO:0000256" key="6">
    <source>
        <dbReference type="ARBA" id="ARBA00022840"/>
    </source>
</evidence>
<evidence type="ECO:0000313" key="9">
    <source>
        <dbReference type="EMBL" id="SES78560.1"/>
    </source>
</evidence>
<dbReference type="GO" id="GO:0015833">
    <property type="term" value="P:peptide transport"/>
    <property type="evidence" value="ECO:0007669"/>
    <property type="project" value="InterPro"/>
</dbReference>
<dbReference type="InterPro" id="IPR013563">
    <property type="entry name" value="Oligopep_ABC_C"/>
</dbReference>
<reference evidence="9 10" key="1">
    <citation type="submission" date="2016-10" db="EMBL/GenBank/DDBJ databases">
        <authorList>
            <person name="de Groot N.N."/>
        </authorList>
    </citation>
    <scope>NUCLEOTIDE SEQUENCE [LARGE SCALE GENOMIC DNA]</scope>
    <source>
        <strain evidence="9 10">DSM 1801</strain>
    </source>
</reference>
<dbReference type="FunFam" id="3.40.50.300:FF:000016">
    <property type="entry name" value="Oligopeptide ABC transporter ATP-binding component"/>
    <property type="match status" value="1"/>
</dbReference>